<protein>
    <recommendedName>
        <fullName evidence="2">K-box domain-containing protein</fullName>
    </recommendedName>
</protein>
<dbReference type="Pfam" id="PF01486">
    <property type="entry name" value="K-box"/>
    <property type="match status" value="1"/>
</dbReference>
<organism evidence="3 4">
    <name type="scientific">Carpinus fangiana</name>
    <dbReference type="NCBI Taxonomy" id="176857"/>
    <lineage>
        <taxon>Eukaryota</taxon>
        <taxon>Viridiplantae</taxon>
        <taxon>Streptophyta</taxon>
        <taxon>Embryophyta</taxon>
        <taxon>Tracheophyta</taxon>
        <taxon>Spermatophyta</taxon>
        <taxon>Magnoliopsida</taxon>
        <taxon>eudicotyledons</taxon>
        <taxon>Gunneridae</taxon>
        <taxon>Pentapetalae</taxon>
        <taxon>rosids</taxon>
        <taxon>fabids</taxon>
        <taxon>Fagales</taxon>
        <taxon>Betulaceae</taxon>
        <taxon>Carpinus</taxon>
    </lineage>
</organism>
<dbReference type="PROSITE" id="PS51297">
    <property type="entry name" value="K_BOX"/>
    <property type="match status" value="1"/>
</dbReference>
<feature type="domain" description="K-box" evidence="2">
    <location>
        <begin position="32"/>
        <end position="122"/>
    </location>
</feature>
<name>A0A5N6QMB7_9ROSI</name>
<evidence type="ECO:0000313" key="3">
    <source>
        <dbReference type="EMBL" id="KAE8008287.1"/>
    </source>
</evidence>
<dbReference type="GO" id="GO:0005634">
    <property type="term" value="C:nucleus"/>
    <property type="evidence" value="ECO:0007669"/>
    <property type="project" value="InterPro"/>
</dbReference>
<dbReference type="Proteomes" id="UP000327013">
    <property type="component" value="Chromosome 2"/>
</dbReference>
<dbReference type="EMBL" id="CM017322">
    <property type="protein sequence ID" value="KAE8008287.1"/>
    <property type="molecule type" value="Genomic_DNA"/>
</dbReference>
<sequence length="173" mass="20338">MAICFISMKSVIERYKQVKEDHHQLLNPASEVKLWQREAGSLRQQLQYVQEFNRQLMGQELFGLSVKDLQNLENTLEMSLKGIRMRKEQIFTEEIKELNRKGNLVHQENLELNKKVDLFHKKKSQWQKKVNGEREVNEANKSSHPKHTLSNAYDIHGAIHLEISLPRPQNNEA</sequence>
<evidence type="ECO:0000256" key="1">
    <source>
        <dbReference type="SAM" id="MobiDB-lite"/>
    </source>
</evidence>
<proteinExistence type="predicted"/>
<keyword evidence="4" id="KW-1185">Reference proteome</keyword>
<evidence type="ECO:0000313" key="4">
    <source>
        <dbReference type="Proteomes" id="UP000327013"/>
    </source>
</evidence>
<dbReference type="GO" id="GO:0003700">
    <property type="term" value="F:DNA-binding transcription factor activity"/>
    <property type="evidence" value="ECO:0007669"/>
    <property type="project" value="InterPro"/>
</dbReference>
<reference evidence="3 4" key="1">
    <citation type="submission" date="2019-06" db="EMBL/GenBank/DDBJ databases">
        <title>A chromosomal-level reference genome of Carpinus fangiana (Coryloideae, Betulaceae).</title>
        <authorList>
            <person name="Yang X."/>
            <person name="Wang Z."/>
            <person name="Zhang L."/>
            <person name="Hao G."/>
            <person name="Liu J."/>
            <person name="Yang Y."/>
        </authorList>
    </citation>
    <scope>NUCLEOTIDE SEQUENCE [LARGE SCALE GENOMIC DNA]</scope>
    <source>
        <strain evidence="3">Cfa_2016G</strain>
        <tissue evidence="3">Leaf</tissue>
    </source>
</reference>
<accession>A0A5N6QMB7</accession>
<evidence type="ECO:0000259" key="2">
    <source>
        <dbReference type="PROSITE" id="PS51297"/>
    </source>
</evidence>
<gene>
    <name evidence="3" type="ORF">FH972_004809</name>
</gene>
<dbReference type="InterPro" id="IPR002487">
    <property type="entry name" value="TF_Kbox"/>
</dbReference>
<dbReference type="OrthoDB" id="1898716at2759"/>
<dbReference type="AlphaFoldDB" id="A0A5N6QMB7"/>
<feature type="region of interest" description="Disordered" evidence="1">
    <location>
        <begin position="129"/>
        <end position="148"/>
    </location>
</feature>